<accession>A0A917NBK2</accession>
<sequence length="274" mass="31653">MAVTAQRMERICDAVVGVGLLAGNANVIMQLARPEVGYGVVESRVDSGQLFRHPIKRTRTTLAYLAVATMGTERERELFRRGVNRAHAQVRSTERSPVSYNAFDVDLQLWVAACLYKGFEDLHRLFFGEPDEQTREAFYRDGAVLGTTLQVPPEAWPADREVFEKYWNDQVERISIDDAVRRYLDDVTMLAWLPRPVSLLLGRFNRFVTTGFLPEPFRREMRLPWTDRDQRRFDALMSVLGVVVRALPGVLRRFPFNALLWDVRRRIRTGRPLV</sequence>
<organism evidence="3 4">
    <name type="scientific">Saccharopolyspora thermophila</name>
    <dbReference type="NCBI Taxonomy" id="89367"/>
    <lineage>
        <taxon>Bacteria</taxon>
        <taxon>Bacillati</taxon>
        <taxon>Actinomycetota</taxon>
        <taxon>Actinomycetes</taxon>
        <taxon>Pseudonocardiales</taxon>
        <taxon>Pseudonocardiaceae</taxon>
        <taxon>Saccharopolyspora</taxon>
    </lineage>
</organism>
<dbReference type="PANTHER" id="PTHR36151:SF3">
    <property type="entry name" value="ER-BOUND OXYGENASE MPAB_MPAB'_RUBBER OXYGENASE CATALYTIC DOMAIN-CONTAINING PROTEIN"/>
    <property type="match status" value="1"/>
</dbReference>
<comment type="caution">
    <text evidence="3">The sequence shown here is derived from an EMBL/GenBank/DDBJ whole genome shotgun (WGS) entry which is preliminary data.</text>
</comment>
<keyword evidence="5" id="KW-1185">Reference proteome</keyword>
<dbReference type="Proteomes" id="UP000597989">
    <property type="component" value="Unassembled WGS sequence"/>
</dbReference>
<dbReference type="EMBL" id="BAAAHC010000008">
    <property type="protein sequence ID" value="GAA0518006.1"/>
    <property type="molecule type" value="Genomic_DNA"/>
</dbReference>
<evidence type="ECO:0000313" key="2">
    <source>
        <dbReference type="EMBL" id="GAA0518006.1"/>
    </source>
</evidence>
<proteinExistence type="predicted"/>
<protein>
    <submittedName>
        <fullName evidence="2">Oxygenase MpaB family protein</fullName>
    </submittedName>
</protein>
<dbReference type="GO" id="GO:0016491">
    <property type="term" value="F:oxidoreductase activity"/>
    <property type="evidence" value="ECO:0007669"/>
    <property type="project" value="InterPro"/>
</dbReference>
<gene>
    <name evidence="2" type="ORF">GCM10009545_20090</name>
    <name evidence="3" type="ORF">GCM10011581_22340</name>
</gene>
<dbReference type="InterPro" id="IPR018713">
    <property type="entry name" value="MPAB/Lcp_cat_dom"/>
</dbReference>
<dbReference type="AlphaFoldDB" id="A0A917NBK2"/>
<reference evidence="3" key="3">
    <citation type="submission" date="2020-09" db="EMBL/GenBank/DDBJ databases">
        <authorList>
            <person name="Sun Q."/>
            <person name="Zhou Y."/>
        </authorList>
    </citation>
    <scope>NUCLEOTIDE SEQUENCE</scope>
    <source>
        <strain evidence="3">CGMCC 4.7206</strain>
    </source>
</reference>
<evidence type="ECO:0000313" key="5">
    <source>
        <dbReference type="Proteomes" id="UP001500220"/>
    </source>
</evidence>
<evidence type="ECO:0000313" key="3">
    <source>
        <dbReference type="EMBL" id="GGI84744.1"/>
    </source>
</evidence>
<dbReference type="Pfam" id="PF09995">
    <property type="entry name" value="MPAB_Lcp_cat"/>
    <property type="match status" value="1"/>
</dbReference>
<evidence type="ECO:0000259" key="1">
    <source>
        <dbReference type="Pfam" id="PF09995"/>
    </source>
</evidence>
<evidence type="ECO:0000313" key="4">
    <source>
        <dbReference type="Proteomes" id="UP000597989"/>
    </source>
</evidence>
<dbReference type="Proteomes" id="UP001500220">
    <property type="component" value="Unassembled WGS sequence"/>
</dbReference>
<dbReference type="PANTHER" id="PTHR36151">
    <property type="entry name" value="BLR2777 PROTEIN"/>
    <property type="match status" value="1"/>
</dbReference>
<reference evidence="3 4" key="1">
    <citation type="journal article" date="2014" name="Int. J. Syst. Evol. Microbiol.">
        <title>Complete genome sequence of Corynebacterium casei LMG S-19264T (=DSM 44701T), isolated from a smear-ripened cheese.</title>
        <authorList>
            <consortium name="US DOE Joint Genome Institute (JGI-PGF)"/>
            <person name="Walter F."/>
            <person name="Albersmeier A."/>
            <person name="Kalinowski J."/>
            <person name="Ruckert C."/>
        </authorList>
    </citation>
    <scope>NUCLEOTIDE SEQUENCE [LARGE SCALE GENOMIC DNA]</scope>
    <source>
        <strain evidence="3 4">CGMCC 4.7206</strain>
    </source>
</reference>
<feature type="domain" description="ER-bound oxygenase mpaB/mpaB'/Rubber oxygenase catalytic" evidence="1">
    <location>
        <begin position="17"/>
        <end position="240"/>
    </location>
</feature>
<reference evidence="2" key="4">
    <citation type="submission" date="2023-12" db="EMBL/GenBank/DDBJ databases">
        <authorList>
            <person name="Sun Q."/>
            <person name="Inoue M."/>
        </authorList>
    </citation>
    <scope>NUCLEOTIDE SEQUENCE</scope>
    <source>
        <strain evidence="2">JCM 10664</strain>
    </source>
</reference>
<name>A0A917NBK2_9PSEU</name>
<dbReference type="EMBL" id="BMMT01000006">
    <property type="protein sequence ID" value="GGI84744.1"/>
    <property type="molecule type" value="Genomic_DNA"/>
</dbReference>
<reference evidence="2 5" key="2">
    <citation type="journal article" date="2019" name="Int. J. Syst. Evol. Microbiol.">
        <title>The Global Catalogue of Microorganisms (GCM) 10K type strain sequencing project: providing services to taxonomists for standard genome sequencing and annotation.</title>
        <authorList>
            <consortium name="The Broad Institute Genomics Platform"/>
            <consortium name="The Broad Institute Genome Sequencing Center for Infectious Disease"/>
            <person name="Wu L."/>
            <person name="Ma J."/>
        </authorList>
    </citation>
    <scope>NUCLEOTIDE SEQUENCE [LARGE SCALE GENOMIC DNA]</scope>
    <source>
        <strain evidence="2 5">JCM 10664</strain>
    </source>
</reference>